<protein>
    <submittedName>
        <fullName evidence="1">Restriction endonuclease</fullName>
    </submittedName>
</protein>
<dbReference type="EMBL" id="RXNU01000006">
    <property type="protein sequence ID" value="RTR38438.1"/>
    <property type="molecule type" value="Genomic_DNA"/>
</dbReference>
<evidence type="ECO:0000313" key="2">
    <source>
        <dbReference type="Proteomes" id="UP000267448"/>
    </source>
</evidence>
<dbReference type="PANTHER" id="PTHR38733:SF1">
    <property type="entry name" value="TYPE IV METHYL-DIRECTED RESTRICTION ENZYME ECOKMCRBC"/>
    <property type="match status" value="1"/>
</dbReference>
<dbReference type="Proteomes" id="UP000267448">
    <property type="component" value="Unassembled WGS sequence"/>
</dbReference>
<dbReference type="OrthoDB" id="307209at2"/>
<dbReference type="AlphaFoldDB" id="A0A3S0L0G7"/>
<keyword evidence="1" id="KW-0378">Hydrolase</keyword>
<comment type="caution">
    <text evidence="1">The sequence shown here is derived from an EMBL/GenBank/DDBJ whole genome shotgun (WGS) entry which is preliminary data.</text>
</comment>
<keyword evidence="1" id="KW-0255">Endonuclease</keyword>
<name>A0A3S0L0G7_9GAMM</name>
<organism evidence="1 2">
    <name type="scientific">Shewanella canadensis</name>
    <dbReference type="NCBI Taxonomy" id="271096"/>
    <lineage>
        <taxon>Bacteria</taxon>
        <taxon>Pseudomonadati</taxon>
        <taxon>Pseudomonadota</taxon>
        <taxon>Gammaproteobacteria</taxon>
        <taxon>Alteromonadales</taxon>
        <taxon>Shewanellaceae</taxon>
        <taxon>Shewanella</taxon>
    </lineage>
</organism>
<dbReference type="InterPro" id="IPR019292">
    <property type="entry name" value="McrC"/>
</dbReference>
<proteinExistence type="predicted"/>
<dbReference type="RefSeq" id="WP_126520681.1">
    <property type="nucleotide sequence ID" value="NZ_RXNU01000006.1"/>
</dbReference>
<evidence type="ECO:0000313" key="1">
    <source>
        <dbReference type="EMBL" id="RTR38438.1"/>
    </source>
</evidence>
<keyword evidence="1" id="KW-0540">Nuclease</keyword>
<dbReference type="GO" id="GO:0004519">
    <property type="term" value="F:endonuclease activity"/>
    <property type="evidence" value="ECO:0007669"/>
    <property type="project" value="UniProtKB-KW"/>
</dbReference>
<keyword evidence="2" id="KW-1185">Reference proteome</keyword>
<reference evidence="1 2" key="1">
    <citation type="submission" date="2018-12" db="EMBL/GenBank/DDBJ databases">
        <authorList>
            <person name="Yu L."/>
        </authorList>
    </citation>
    <scope>NUCLEOTIDE SEQUENCE [LARGE SCALE GENOMIC DNA]</scope>
    <source>
        <strain evidence="1 2">HAW-EB2</strain>
    </source>
</reference>
<accession>A0A3S0L0G7</accession>
<dbReference type="PANTHER" id="PTHR38733">
    <property type="entry name" value="PROTEIN MCRC"/>
    <property type="match status" value="1"/>
</dbReference>
<gene>
    <name evidence="1" type="ORF">EKG38_13025</name>
</gene>
<dbReference type="Pfam" id="PF10117">
    <property type="entry name" value="McrBC"/>
    <property type="match status" value="1"/>
</dbReference>
<sequence>MTRNKVNNVTVREFALLTNEGDNSSIDCHSIPKSAFEWLLANGVSNGEKQRELVKVKRYGKSVALQVVNFVGVLETPCLTRIEILPKTSSQACDPESARKILLKMLARVEKLKLEEFQQSQLQLLKQPLYELLISHFIKAVSKLVRQGIRNEYQRIERESPYLKGQLKVAKQLRQRPGRQHHFHVAHDIYSANRAENRLLHSSLKQVLKWSTSSANQRLARELLFVFNDIDLSANYALDFRLWKDDRGLAHYRPLKPWCELILSYQSPVAMVGQHNGLSFLFPMEQLFERYVAKQLQRQLPPALKLKEQVSSHCLTNHRGDDWFRLKPDIVVYDKTCVISVMDTKWKRLDSSLSTTEHKYNLSQSDMYQLFAYGEKYLQGQGDLYLIYPKHAGFTESLEHFEFKPGLKLHVVPYDLETDVCPVVSLTMSFMQLRAVI</sequence>